<feature type="transmembrane region" description="Helical" evidence="1">
    <location>
        <begin position="76"/>
        <end position="97"/>
    </location>
</feature>
<reference evidence="2 3" key="1">
    <citation type="submission" date="2020-08" db="EMBL/GenBank/DDBJ databases">
        <title>Genomic Encyclopedia of Type Strains, Phase IV (KMG-IV): sequencing the most valuable type-strain genomes for metagenomic binning, comparative biology and taxonomic classification.</title>
        <authorList>
            <person name="Goeker M."/>
        </authorList>
    </citation>
    <scope>NUCLEOTIDE SEQUENCE [LARGE SCALE GENOMIC DNA]</scope>
    <source>
        <strain evidence="2 3">DSM 23240</strain>
    </source>
</reference>
<comment type="caution">
    <text evidence="2">The sequence shown here is derived from an EMBL/GenBank/DDBJ whole genome shotgun (WGS) entry which is preliminary data.</text>
</comment>
<proteinExistence type="predicted"/>
<sequence length="176" mass="19045">MAWHLRKASLGAALWAGLIAILINTVLLHMADFIPLQTAHGGLLNLLDLAFGTTLVKLGVASVWRVLGLPTPDGAIFRTGFHVLVGLGMAIVYAFIIEPRLPGPAWVKGLMYALALWLLNTLLILPLIGEGIAGSKHLSDAGMAYYAATHTVFFVLLALLYALFSPSRVQQSLRYR</sequence>
<feature type="transmembrane region" description="Helical" evidence="1">
    <location>
        <begin position="12"/>
        <end position="31"/>
    </location>
</feature>
<gene>
    <name evidence="2" type="ORF">HNR39_001967</name>
</gene>
<dbReference type="EMBL" id="JACHHQ010000004">
    <property type="protein sequence ID" value="MBB5200132.1"/>
    <property type="molecule type" value="Genomic_DNA"/>
</dbReference>
<keyword evidence="1" id="KW-0472">Membrane</keyword>
<feature type="transmembrane region" description="Helical" evidence="1">
    <location>
        <begin position="143"/>
        <end position="164"/>
    </location>
</feature>
<evidence type="ECO:0000313" key="3">
    <source>
        <dbReference type="Proteomes" id="UP000571084"/>
    </source>
</evidence>
<evidence type="ECO:0000313" key="2">
    <source>
        <dbReference type="EMBL" id="MBB5200132.1"/>
    </source>
</evidence>
<protein>
    <submittedName>
        <fullName evidence="2">Putative membrane protein YagU involved in acid resistance</fullName>
    </submittedName>
</protein>
<dbReference type="RefSeq" id="WP_168051316.1">
    <property type="nucleotide sequence ID" value="NZ_JAAOZT010000001.1"/>
</dbReference>
<keyword evidence="1" id="KW-0812">Transmembrane</keyword>
<dbReference type="Proteomes" id="UP000571084">
    <property type="component" value="Unassembled WGS sequence"/>
</dbReference>
<accession>A0A840RSJ5</accession>
<name>A0A840RSJ5_9BURK</name>
<keyword evidence="1" id="KW-1133">Transmembrane helix</keyword>
<keyword evidence="3" id="KW-1185">Reference proteome</keyword>
<organism evidence="2 3">
    <name type="scientific">Glaciimonas immobilis</name>
    <dbReference type="NCBI Taxonomy" id="728004"/>
    <lineage>
        <taxon>Bacteria</taxon>
        <taxon>Pseudomonadati</taxon>
        <taxon>Pseudomonadota</taxon>
        <taxon>Betaproteobacteria</taxon>
        <taxon>Burkholderiales</taxon>
        <taxon>Oxalobacteraceae</taxon>
        <taxon>Glaciimonas</taxon>
    </lineage>
</organism>
<evidence type="ECO:0000256" key="1">
    <source>
        <dbReference type="SAM" id="Phobius"/>
    </source>
</evidence>
<feature type="transmembrane region" description="Helical" evidence="1">
    <location>
        <begin position="109"/>
        <end position="128"/>
    </location>
</feature>
<dbReference type="AlphaFoldDB" id="A0A840RSJ5"/>